<reference evidence="3" key="1">
    <citation type="submission" date="2023-03" db="UniProtKB">
        <authorList>
            <consortium name="WormBaseParasite"/>
        </authorList>
    </citation>
    <scope>IDENTIFICATION</scope>
</reference>
<protein>
    <submittedName>
        <fullName evidence="3">G-protein coupled receptors family 1 profile domain-containing protein</fullName>
    </submittedName>
</protein>
<feature type="transmembrane region" description="Helical" evidence="1">
    <location>
        <begin position="40"/>
        <end position="68"/>
    </location>
</feature>
<keyword evidence="2" id="KW-1185">Reference proteome</keyword>
<proteinExistence type="predicted"/>
<organism evidence="2 3">
    <name type="scientific">Ascaris lumbricoides</name>
    <name type="common">Giant roundworm</name>
    <dbReference type="NCBI Taxonomy" id="6252"/>
    <lineage>
        <taxon>Eukaryota</taxon>
        <taxon>Metazoa</taxon>
        <taxon>Ecdysozoa</taxon>
        <taxon>Nematoda</taxon>
        <taxon>Chromadorea</taxon>
        <taxon>Rhabditida</taxon>
        <taxon>Spirurina</taxon>
        <taxon>Ascaridomorpha</taxon>
        <taxon>Ascaridoidea</taxon>
        <taxon>Ascarididae</taxon>
        <taxon>Ascaris</taxon>
    </lineage>
</organism>
<evidence type="ECO:0000256" key="1">
    <source>
        <dbReference type="SAM" id="Phobius"/>
    </source>
</evidence>
<dbReference type="AlphaFoldDB" id="A0A9J2Q846"/>
<evidence type="ECO:0000313" key="3">
    <source>
        <dbReference type="WBParaSite" id="ALUE_0001770901-mRNA-1"/>
    </source>
</evidence>
<accession>A0A9J2Q846</accession>
<feature type="transmembrane region" description="Helical" evidence="1">
    <location>
        <begin position="88"/>
        <end position="109"/>
    </location>
</feature>
<dbReference type="WBParaSite" id="ALUE_0001770901-mRNA-1">
    <property type="protein sequence ID" value="ALUE_0001770901-mRNA-1"/>
    <property type="gene ID" value="ALUE_0001770901"/>
</dbReference>
<keyword evidence="1" id="KW-0472">Membrane</keyword>
<name>A0A9J2Q846_ASCLU</name>
<keyword evidence="1" id="KW-0812">Transmembrane</keyword>
<sequence>MDRQKVFGNLRLRELRRANKNPSARCTVLSHVMDSLQMMLYLVCIPLILVICLLAALANIFVLLARLYVKSRSNSLELTFSLAASDTWTSIVVAASLFINSFMPVILGIPQSSLCFSLTLEVHSFFKIFAHLECCCALCKCSLKAMKRHKILFTRSSIFEIFRFIVFRNAYKKCNSYIPYLGQHVFD</sequence>
<evidence type="ECO:0000313" key="2">
    <source>
        <dbReference type="Proteomes" id="UP000036681"/>
    </source>
</evidence>
<keyword evidence="1" id="KW-1133">Transmembrane helix</keyword>
<dbReference type="Proteomes" id="UP000036681">
    <property type="component" value="Unplaced"/>
</dbReference>